<dbReference type="RefSeq" id="XP_040687306.1">
    <property type="nucleotide sequence ID" value="XM_040837971.1"/>
</dbReference>
<evidence type="ECO:0000256" key="3">
    <source>
        <dbReference type="SAM" id="MobiDB-lite"/>
    </source>
</evidence>
<accession>A0A1L9RFE9</accession>
<dbReference type="VEuPathDB" id="FungiDB:ASPWEDRAFT_538848"/>
<dbReference type="OrthoDB" id="25818at2759"/>
<protein>
    <recommendedName>
        <fullName evidence="6">Fungal-specific transcription factor domain-containing protein</fullName>
    </recommendedName>
</protein>
<evidence type="ECO:0000313" key="5">
    <source>
        <dbReference type="Proteomes" id="UP000184383"/>
    </source>
</evidence>
<dbReference type="GO" id="GO:0000976">
    <property type="term" value="F:transcription cis-regulatory region binding"/>
    <property type="evidence" value="ECO:0007669"/>
    <property type="project" value="TreeGrafter"/>
</dbReference>
<evidence type="ECO:0000256" key="1">
    <source>
        <dbReference type="ARBA" id="ARBA00004123"/>
    </source>
</evidence>
<proteinExistence type="predicted"/>
<gene>
    <name evidence="4" type="ORF">ASPWEDRAFT_538848</name>
</gene>
<dbReference type="PANTHER" id="PTHR37534:SF49">
    <property type="entry name" value="LYSINE BIOSYNTHESIS REGULATORY PROTEIN LYS14"/>
    <property type="match status" value="1"/>
</dbReference>
<dbReference type="PANTHER" id="PTHR37534">
    <property type="entry name" value="TRANSCRIPTIONAL ACTIVATOR PROTEIN UGA3"/>
    <property type="match status" value="1"/>
</dbReference>
<dbReference type="GO" id="GO:0005634">
    <property type="term" value="C:nucleus"/>
    <property type="evidence" value="ECO:0007669"/>
    <property type="project" value="UniProtKB-SubCell"/>
</dbReference>
<sequence>MVNVREKKMNGRAKRRTDREQTPQDEILQAVLPSPPSSSSPIDDILAVCENQNLLLHFDKIVCNTLIITEGLQNPFRCYILPLAYQNTGILQALLSLAARHMISSGGRPEQVNKAAMIEHQLCAVRSLSSLLMKEEMYGLTDEEQDITLAVVLLLVLFDICESGISSHGVHLTGVAFICTRLCRRPKILHSPRTTFFLTALAWLDVLRGFSGAEKLAYGDEVRKCILDAGYFDLETLVGCPVELFYNIGGVLAAGKEYRNGNLTLPDFEAVLADAELCFRTWTPGSDSQPSNDANRRALGDAYRHACILRVLRFLDTYSLPCESEKVQASVAAVLDASATVPTSSPWFKRLLFPLFKAVAETSVPHQKRYVDLCISEIKRSTGFQHPAMSDLLTEVWCERERHAGELINVPWMDFTCSNHLMRQHDYLFF</sequence>
<dbReference type="GO" id="GO:0045944">
    <property type="term" value="P:positive regulation of transcription by RNA polymerase II"/>
    <property type="evidence" value="ECO:0007669"/>
    <property type="project" value="TreeGrafter"/>
</dbReference>
<reference evidence="5" key="1">
    <citation type="journal article" date="2017" name="Genome Biol.">
        <title>Comparative genomics reveals high biological diversity and specific adaptations in the industrially and medically important fungal genus Aspergillus.</title>
        <authorList>
            <person name="de Vries R.P."/>
            <person name="Riley R."/>
            <person name="Wiebenga A."/>
            <person name="Aguilar-Osorio G."/>
            <person name="Amillis S."/>
            <person name="Uchima C.A."/>
            <person name="Anderluh G."/>
            <person name="Asadollahi M."/>
            <person name="Askin M."/>
            <person name="Barry K."/>
            <person name="Battaglia E."/>
            <person name="Bayram O."/>
            <person name="Benocci T."/>
            <person name="Braus-Stromeyer S.A."/>
            <person name="Caldana C."/>
            <person name="Canovas D."/>
            <person name="Cerqueira G.C."/>
            <person name="Chen F."/>
            <person name="Chen W."/>
            <person name="Choi C."/>
            <person name="Clum A."/>
            <person name="Dos Santos R.A."/>
            <person name="Damasio A.R."/>
            <person name="Diallinas G."/>
            <person name="Emri T."/>
            <person name="Fekete E."/>
            <person name="Flipphi M."/>
            <person name="Freyberg S."/>
            <person name="Gallo A."/>
            <person name="Gournas C."/>
            <person name="Habgood R."/>
            <person name="Hainaut M."/>
            <person name="Harispe M.L."/>
            <person name="Henrissat B."/>
            <person name="Hilden K.S."/>
            <person name="Hope R."/>
            <person name="Hossain A."/>
            <person name="Karabika E."/>
            <person name="Karaffa L."/>
            <person name="Karanyi Z."/>
            <person name="Krasevec N."/>
            <person name="Kuo A."/>
            <person name="Kusch H."/>
            <person name="LaButti K."/>
            <person name="Lagendijk E.L."/>
            <person name="Lapidus A."/>
            <person name="Levasseur A."/>
            <person name="Lindquist E."/>
            <person name="Lipzen A."/>
            <person name="Logrieco A.F."/>
            <person name="MacCabe A."/>
            <person name="Maekelae M.R."/>
            <person name="Malavazi I."/>
            <person name="Melin P."/>
            <person name="Meyer V."/>
            <person name="Mielnichuk N."/>
            <person name="Miskei M."/>
            <person name="Molnar A.P."/>
            <person name="Mule G."/>
            <person name="Ngan C.Y."/>
            <person name="Orejas M."/>
            <person name="Orosz E."/>
            <person name="Ouedraogo J.P."/>
            <person name="Overkamp K.M."/>
            <person name="Park H.-S."/>
            <person name="Perrone G."/>
            <person name="Piumi F."/>
            <person name="Punt P.J."/>
            <person name="Ram A.F."/>
            <person name="Ramon A."/>
            <person name="Rauscher S."/>
            <person name="Record E."/>
            <person name="Riano-Pachon D.M."/>
            <person name="Robert V."/>
            <person name="Roehrig J."/>
            <person name="Ruller R."/>
            <person name="Salamov A."/>
            <person name="Salih N.S."/>
            <person name="Samson R.A."/>
            <person name="Sandor E."/>
            <person name="Sanguinetti M."/>
            <person name="Schuetze T."/>
            <person name="Sepcic K."/>
            <person name="Shelest E."/>
            <person name="Sherlock G."/>
            <person name="Sophianopoulou V."/>
            <person name="Squina F.M."/>
            <person name="Sun H."/>
            <person name="Susca A."/>
            <person name="Todd R.B."/>
            <person name="Tsang A."/>
            <person name="Unkles S.E."/>
            <person name="van de Wiele N."/>
            <person name="van Rossen-Uffink D."/>
            <person name="Oliveira J.V."/>
            <person name="Vesth T.C."/>
            <person name="Visser J."/>
            <person name="Yu J.-H."/>
            <person name="Zhou M."/>
            <person name="Andersen M.R."/>
            <person name="Archer D.B."/>
            <person name="Baker S.E."/>
            <person name="Benoit I."/>
            <person name="Brakhage A.A."/>
            <person name="Braus G.H."/>
            <person name="Fischer R."/>
            <person name="Frisvad J.C."/>
            <person name="Goldman G.H."/>
            <person name="Houbraken J."/>
            <person name="Oakley B."/>
            <person name="Pocsi I."/>
            <person name="Scazzocchio C."/>
            <person name="Seiboth B."/>
            <person name="vanKuyk P.A."/>
            <person name="Wortman J."/>
            <person name="Dyer P.S."/>
            <person name="Grigoriev I.V."/>
        </authorList>
    </citation>
    <scope>NUCLEOTIDE SEQUENCE [LARGE SCALE GENOMIC DNA]</scope>
    <source>
        <strain evidence="5">DTO 134E9</strain>
    </source>
</reference>
<dbReference type="STRING" id="1073089.A0A1L9RFE9"/>
<dbReference type="GO" id="GO:0003700">
    <property type="term" value="F:DNA-binding transcription factor activity"/>
    <property type="evidence" value="ECO:0007669"/>
    <property type="project" value="TreeGrafter"/>
</dbReference>
<evidence type="ECO:0000313" key="4">
    <source>
        <dbReference type="EMBL" id="OJJ33630.1"/>
    </source>
</evidence>
<comment type="subcellular location">
    <subcellularLocation>
        <location evidence="1">Nucleus</location>
    </subcellularLocation>
</comment>
<feature type="region of interest" description="Disordered" evidence="3">
    <location>
        <begin position="1"/>
        <end position="37"/>
    </location>
</feature>
<evidence type="ECO:0008006" key="6">
    <source>
        <dbReference type="Google" id="ProtNLM"/>
    </source>
</evidence>
<dbReference type="EMBL" id="KV878213">
    <property type="protein sequence ID" value="OJJ33630.1"/>
    <property type="molecule type" value="Genomic_DNA"/>
</dbReference>
<dbReference type="GeneID" id="63753819"/>
<dbReference type="AlphaFoldDB" id="A0A1L9RFE9"/>
<keyword evidence="5" id="KW-1185">Reference proteome</keyword>
<dbReference type="Proteomes" id="UP000184383">
    <property type="component" value="Unassembled WGS sequence"/>
</dbReference>
<dbReference type="InterPro" id="IPR021858">
    <property type="entry name" value="Fun_TF"/>
</dbReference>
<keyword evidence="2" id="KW-0539">Nucleus</keyword>
<evidence type="ECO:0000256" key="2">
    <source>
        <dbReference type="ARBA" id="ARBA00023242"/>
    </source>
</evidence>
<dbReference type="Pfam" id="PF11951">
    <property type="entry name" value="Fungal_trans_2"/>
    <property type="match status" value="1"/>
</dbReference>
<organism evidence="4 5">
    <name type="scientific">Aspergillus wentii DTO 134E9</name>
    <dbReference type="NCBI Taxonomy" id="1073089"/>
    <lineage>
        <taxon>Eukaryota</taxon>
        <taxon>Fungi</taxon>
        <taxon>Dikarya</taxon>
        <taxon>Ascomycota</taxon>
        <taxon>Pezizomycotina</taxon>
        <taxon>Eurotiomycetes</taxon>
        <taxon>Eurotiomycetidae</taxon>
        <taxon>Eurotiales</taxon>
        <taxon>Aspergillaceae</taxon>
        <taxon>Aspergillus</taxon>
        <taxon>Aspergillus subgen. Cremei</taxon>
    </lineage>
</organism>
<name>A0A1L9RFE9_ASPWE</name>